<feature type="transmembrane region" description="Helical" evidence="6">
    <location>
        <begin position="334"/>
        <end position="356"/>
    </location>
</feature>
<dbReference type="STRING" id="1441095.AM592_06385"/>
<evidence type="ECO:0000313" key="7">
    <source>
        <dbReference type="EMBL" id="ALC81261.1"/>
    </source>
</evidence>
<dbReference type="OrthoDB" id="8579878at2"/>
<feature type="transmembrane region" description="Helical" evidence="6">
    <location>
        <begin position="368"/>
        <end position="389"/>
    </location>
</feature>
<evidence type="ECO:0000256" key="6">
    <source>
        <dbReference type="SAM" id="Phobius"/>
    </source>
</evidence>
<accession>A0A0M4FFT2</accession>
<gene>
    <name evidence="7" type="ORF">AM592_06385</name>
</gene>
<keyword evidence="2" id="KW-1003">Cell membrane</keyword>
<feature type="transmembrane region" description="Helical" evidence="6">
    <location>
        <begin position="277"/>
        <end position="300"/>
    </location>
</feature>
<dbReference type="GO" id="GO:0005886">
    <property type="term" value="C:plasma membrane"/>
    <property type="evidence" value="ECO:0007669"/>
    <property type="project" value="UniProtKB-SubCell"/>
</dbReference>
<organism evidence="7 8">
    <name type="scientific">Bacillus gobiensis</name>
    <dbReference type="NCBI Taxonomy" id="1441095"/>
    <lineage>
        <taxon>Bacteria</taxon>
        <taxon>Bacillati</taxon>
        <taxon>Bacillota</taxon>
        <taxon>Bacilli</taxon>
        <taxon>Bacillales</taxon>
        <taxon>Bacillaceae</taxon>
        <taxon>Bacillus</taxon>
    </lineage>
</organism>
<feature type="transmembrane region" description="Helical" evidence="6">
    <location>
        <begin position="99"/>
        <end position="117"/>
    </location>
</feature>
<feature type="transmembrane region" description="Helical" evidence="6">
    <location>
        <begin position="162"/>
        <end position="186"/>
    </location>
</feature>
<keyword evidence="8" id="KW-1185">Reference proteome</keyword>
<dbReference type="InterPro" id="IPR050189">
    <property type="entry name" value="MFS_Efflux_Transporters"/>
</dbReference>
<dbReference type="RefSeq" id="WP_082363798.1">
    <property type="nucleotide sequence ID" value="NZ_CP012600.1"/>
</dbReference>
<evidence type="ECO:0000256" key="2">
    <source>
        <dbReference type="ARBA" id="ARBA00022475"/>
    </source>
</evidence>
<keyword evidence="3 6" id="KW-0812">Transmembrane</keyword>
<evidence type="ECO:0000256" key="5">
    <source>
        <dbReference type="ARBA" id="ARBA00023136"/>
    </source>
</evidence>
<feature type="transmembrane region" description="Helical" evidence="6">
    <location>
        <begin position="207"/>
        <end position="228"/>
    </location>
</feature>
<feature type="transmembrane region" description="Helical" evidence="6">
    <location>
        <begin position="306"/>
        <end position="327"/>
    </location>
</feature>
<protein>
    <recommendedName>
        <fullName evidence="9">MFS transporter</fullName>
    </recommendedName>
</protein>
<dbReference type="Gene3D" id="1.20.1250.20">
    <property type="entry name" value="MFS general substrate transporter like domains"/>
    <property type="match status" value="2"/>
</dbReference>
<feature type="transmembrane region" description="Helical" evidence="6">
    <location>
        <begin position="248"/>
        <end position="265"/>
    </location>
</feature>
<evidence type="ECO:0000313" key="8">
    <source>
        <dbReference type="Proteomes" id="UP000067625"/>
    </source>
</evidence>
<keyword evidence="5 6" id="KW-0472">Membrane</keyword>
<dbReference type="InterPro" id="IPR011701">
    <property type="entry name" value="MFS"/>
</dbReference>
<evidence type="ECO:0000256" key="3">
    <source>
        <dbReference type="ARBA" id="ARBA00022692"/>
    </source>
</evidence>
<feature type="transmembrane region" description="Helical" evidence="6">
    <location>
        <begin position="47"/>
        <end position="66"/>
    </location>
</feature>
<dbReference type="PANTHER" id="PTHR43124">
    <property type="entry name" value="PURINE EFFLUX PUMP PBUE"/>
    <property type="match status" value="1"/>
</dbReference>
<evidence type="ECO:0008006" key="9">
    <source>
        <dbReference type="Google" id="ProtNLM"/>
    </source>
</evidence>
<dbReference type="InterPro" id="IPR036259">
    <property type="entry name" value="MFS_trans_sf"/>
</dbReference>
<name>A0A0M4FFT2_9BACI</name>
<dbReference type="Proteomes" id="UP000067625">
    <property type="component" value="Chromosome"/>
</dbReference>
<keyword evidence="4 6" id="KW-1133">Transmembrane helix</keyword>
<comment type="subcellular location">
    <subcellularLocation>
        <location evidence="1">Cell membrane</location>
        <topology evidence="1">Multi-pass membrane protein</topology>
    </subcellularLocation>
</comment>
<dbReference type="EMBL" id="CP012600">
    <property type="protein sequence ID" value="ALC81261.1"/>
    <property type="molecule type" value="Genomic_DNA"/>
</dbReference>
<feature type="transmembrane region" description="Helical" evidence="6">
    <location>
        <begin position="137"/>
        <end position="156"/>
    </location>
</feature>
<reference evidence="7 8" key="2">
    <citation type="journal article" date="2016" name="Int. J. Syst. Evol. Microbiol.">
        <title>Bacillus gobiensis sp. nov., isolated from a soil sample.</title>
        <authorList>
            <person name="Liu B."/>
            <person name="Liu G.H."/>
            <person name="Cetin S."/>
            <person name="Schumann P."/>
            <person name="Pan Z.Z."/>
            <person name="Chen Q.Q."/>
        </authorList>
    </citation>
    <scope>NUCLEOTIDE SEQUENCE [LARGE SCALE GENOMIC DNA]</scope>
    <source>
        <strain evidence="7 8">FJAT-4402</strain>
    </source>
</reference>
<dbReference type="PANTHER" id="PTHR43124:SF3">
    <property type="entry name" value="CHLORAMPHENICOL EFFLUX PUMP RV0191"/>
    <property type="match status" value="1"/>
</dbReference>
<feature type="transmembrane region" description="Helical" evidence="6">
    <location>
        <begin position="7"/>
        <end position="27"/>
    </location>
</feature>
<dbReference type="Pfam" id="PF07690">
    <property type="entry name" value="MFS_1"/>
    <property type="match status" value="1"/>
</dbReference>
<dbReference type="PATRIC" id="fig|1441095.3.peg.1405"/>
<evidence type="ECO:0000256" key="1">
    <source>
        <dbReference type="ARBA" id="ARBA00004651"/>
    </source>
</evidence>
<proteinExistence type="predicted"/>
<dbReference type="SUPFAM" id="SSF103473">
    <property type="entry name" value="MFS general substrate transporter"/>
    <property type="match status" value="1"/>
</dbReference>
<evidence type="ECO:0000256" key="4">
    <source>
        <dbReference type="ARBA" id="ARBA00022989"/>
    </source>
</evidence>
<dbReference type="AlphaFoldDB" id="A0A0M4FFT2"/>
<dbReference type="GO" id="GO:0022857">
    <property type="term" value="F:transmembrane transporter activity"/>
    <property type="evidence" value="ECO:0007669"/>
    <property type="project" value="InterPro"/>
</dbReference>
<feature type="transmembrane region" description="Helical" evidence="6">
    <location>
        <begin position="75"/>
        <end position="93"/>
    </location>
</feature>
<reference evidence="8" key="1">
    <citation type="submission" date="2015-08" db="EMBL/GenBank/DDBJ databases">
        <title>Genome sequencing project for genomic taxonomy and phylogenomics of Bacillus-like bacteria.</title>
        <authorList>
            <person name="Liu B."/>
            <person name="Wang J."/>
            <person name="Zhu Y."/>
            <person name="Liu G."/>
            <person name="Chen Q."/>
            <person name="Chen Z."/>
            <person name="Lan J."/>
            <person name="Che J."/>
            <person name="Ge C."/>
            <person name="Shi H."/>
            <person name="Pan Z."/>
            <person name="Liu X."/>
        </authorList>
    </citation>
    <scope>NUCLEOTIDE SEQUENCE [LARGE SCALE GENOMIC DNA]</scope>
    <source>
        <strain evidence="8">FJAT-4402</strain>
    </source>
</reference>
<sequence>MTKGEKGFVYSCLLFTLTSEMLLSPYYPQLFSEYFHMGTDGVQVTSVFIVCCRLIVIIMTPMWAVIARRWSLGKLVTASLVGMAGCKAIIPMVHTFPQFLATSVVLLFFQSAIYLLYPAMVASSKNEGEKVKATTTYLFVLHGSVIVSGIAGSFVINEPLPLHSYYIFALIDIILAAVSCFITLNNKAITKERDVRNKERALIGTKWQWGFLVYLLIVFLFYIGHHAIRPYFTTFFDSSYTISQQEAGILYVMPSLVAIVMQFIFPKRYLQSHGKVILISVTGVTGVLLFFQVLAGHIWLFVFIRVLYGICFFVSFAAIDIIFFQLGIGKKSPFLYSLVASVQSTALLFAPMTAFISIQHNGMEGPFLLSGCLLIGAAVCMSLLFINDFKPSYSINKRSGRL</sequence>